<evidence type="ECO:0000313" key="1">
    <source>
        <dbReference type="EMBL" id="GAI96101.1"/>
    </source>
</evidence>
<gene>
    <name evidence="1" type="ORF">S12H4_38924</name>
</gene>
<organism evidence="1">
    <name type="scientific">marine sediment metagenome</name>
    <dbReference type="NCBI Taxonomy" id="412755"/>
    <lineage>
        <taxon>unclassified sequences</taxon>
        <taxon>metagenomes</taxon>
        <taxon>ecological metagenomes</taxon>
    </lineage>
</organism>
<dbReference type="AlphaFoldDB" id="X1TXK7"/>
<reference evidence="1" key="1">
    <citation type="journal article" date="2014" name="Front. Microbiol.">
        <title>High frequency of phylogenetically diverse reductive dehalogenase-homologous genes in deep subseafloor sedimentary metagenomes.</title>
        <authorList>
            <person name="Kawai M."/>
            <person name="Futagami T."/>
            <person name="Toyoda A."/>
            <person name="Takaki Y."/>
            <person name="Nishi S."/>
            <person name="Hori S."/>
            <person name="Arai W."/>
            <person name="Tsubouchi T."/>
            <person name="Morono Y."/>
            <person name="Uchiyama I."/>
            <person name="Ito T."/>
            <person name="Fujiyama A."/>
            <person name="Inagaki F."/>
            <person name="Takami H."/>
        </authorList>
    </citation>
    <scope>NUCLEOTIDE SEQUENCE</scope>
    <source>
        <strain evidence="1">Expedition CK06-06</strain>
    </source>
</reference>
<dbReference type="InterPro" id="IPR021831">
    <property type="entry name" value="ParD-like"/>
</dbReference>
<proteinExistence type="predicted"/>
<dbReference type="Pfam" id="PF11903">
    <property type="entry name" value="ParD_like"/>
    <property type="match status" value="1"/>
</dbReference>
<feature type="non-terminal residue" evidence="1">
    <location>
        <position position="69"/>
    </location>
</feature>
<name>X1TXK7_9ZZZZ</name>
<sequence>MAITLKLSDELIDLAKPYAVAEHRSVPKQIEYWARLGKAAEDNPELPIPFIKNTLLAIAEIDEGRILQI</sequence>
<accession>X1TXK7</accession>
<comment type="caution">
    <text evidence="1">The sequence shown here is derived from an EMBL/GenBank/DDBJ whole genome shotgun (WGS) entry which is preliminary data.</text>
</comment>
<dbReference type="EMBL" id="BARW01023475">
    <property type="protein sequence ID" value="GAI96101.1"/>
    <property type="molecule type" value="Genomic_DNA"/>
</dbReference>
<evidence type="ECO:0008006" key="2">
    <source>
        <dbReference type="Google" id="ProtNLM"/>
    </source>
</evidence>
<protein>
    <recommendedName>
        <fullName evidence="2">ParD-like antitoxin of type II toxin-antitoxin system</fullName>
    </recommendedName>
</protein>